<dbReference type="EMBL" id="CP158586">
    <property type="protein sequence ID" value="XCA33127.1"/>
    <property type="molecule type" value="Genomic_DNA"/>
</dbReference>
<dbReference type="AlphaFoldDB" id="A0AAU7YJR0"/>
<protein>
    <submittedName>
        <fullName evidence="2">Uncharacterized protein</fullName>
    </submittedName>
</protein>
<keyword evidence="1" id="KW-0812">Transmembrane</keyword>
<organism evidence="2">
    <name type="scientific">Wolbachia endosymbiont of Polyergus mexicanus</name>
    <dbReference type="NCBI Taxonomy" id="3171167"/>
    <lineage>
        <taxon>Bacteria</taxon>
        <taxon>Pseudomonadati</taxon>
        <taxon>Pseudomonadota</taxon>
        <taxon>Alphaproteobacteria</taxon>
        <taxon>Rickettsiales</taxon>
        <taxon>Anaplasmataceae</taxon>
        <taxon>Wolbachieae</taxon>
        <taxon>Wolbachia</taxon>
    </lineage>
</organism>
<evidence type="ECO:0000256" key="1">
    <source>
        <dbReference type="SAM" id="Phobius"/>
    </source>
</evidence>
<dbReference type="Gene3D" id="1.25.40.20">
    <property type="entry name" value="Ankyrin repeat-containing domain"/>
    <property type="match status" value="1"/>
</dbReference>
<name>A0AAU7YJR0_9RICK</name>
<dbReference type="SUPFAM" id="SSF48403">
    <property type="entry name" value="Ankyrin repeat"/>
    <property type="match status" value="1"/>
</dbReference>
<dbReference type="InterPro" id="IPR036770">
    <property type="entry name" value="Ankyrin_rpt-contain_sf"/>
</dbReference>
<gene>
    <name evidence="2" type="ORF">ABS808_05050</name>
</gene>
<reference evidence="2" key="1">
    <citation type="submission" date="2024-06" db="EMBL/GenBank/DDBJ databases">
        <title>Genome assembly of the Polyergus mexicanus.</title>
        <authorList>
            <person name="Cash E."/>
            <person name="Tustsui N.D."/>
            <person name="Ward P."/>
            <person name="Nguyen O."/>
            <person name="Sahasrabudhe R."/>
            <person name="Fairbairn C.W."/>
            <person name="Seligmann W.E."/>
            <person name="Sacco S."/>
            <person name="Beraut E."/>
            <person name="Miller C."/>
            <person name="Toffelmier E."/>
            <person name="Shaffer H.B."/>
        </authorList>
    </citation>
    <scope>NUCLEOTIDE SEQUENCE</scope>
    <source>
        <strain evidence="2">NDT 795.1</strain>
    </source>
</reference>
<proteinExistence type="predicted"/>
<keyword evidence="1" id="KW-0472">Membrane</keyword>
<sequence>MNQQQSSNTAKKDIILQLLQSSVLKQRNLNDKISHEEISRLIDDIISLSEDNTGELRRSKRNLPSLLLPVFMLGVQTVALGSLGLALGASDFALIMYRVLSTQRGREIVMDLIDKALEGKDIMDTMEDLRRTGLFKTNEEQFTQIAEALLKGDAGVDVQDKDGRTPLYYAVYYTHGEHPMAKLSTSKSSKTSTKLWCRSIIYS</sequence>
<evidence type="ECO:0000313" key="2">
    <source>
        <dbReference type="EMBL" id="XCA33127.1"/>
    </source>
</evidence>
<accession>A0AAU7YJR0</accession>
<keyword evidence="1" id="KW-1133">Transmembrane helix</keyword>
<feature type="transmembrane region" description="Helical" evidence="1">
    <location>
        <begin position="66"/>
        <end position="89"/>
    </location>
</feature>